<protein>
    <submittedName>
        <fullName evidence="1">Uncharacterized protein</fullName>
    </submittedName>
</protein>
<comment type="caution">
    <text evidence="1">The sequence shown here is derived from an EMBL/GenBank/DDBJ whole genome shotgun (WGS) entry which is preliminary data.</text>
</comment>
<accession>A0A9D4BWV5</accession>
<dbReference type="Proteomes" id="UP000828390">
    <property type="component" value="Unassembled WGS sequence"/>
</dbReference>
<keyword evidence="2" id="KW-1185">Reference proteome</keyword>
<reference evidence="1" key="2">
    <citation type="submission" date="2020-11" db="EMBL/GenBank/DDBJ databases">
        <authorList>
            <person name="McCartney M.A."/>
            <person name="Auch B."/>
            <person name="Kono T."/>
            <person name="Mallez S."/>
            <person name="Becker A."/>
            <person name="Gohl D.M."/>
            <person name="Silverstein K.A.T."/>
            <person name="Koren S."/>
            <person name="Bechman K.B."/>
            <person name="Herman A."/>
            <person name="Abrahante J.E."/>
            <person name="Garbe J."/>
        </authorList>
    </citation>
    <scope>NUCLEOTIDE SEQUENCE</scope>
    <source>
        <strain evidence="1">Duluth1</strain>
        <tissue evidence="1">Whole animal</tissue>
    </source>
</reference>
<gene>
    <name evidence="1" type="ORF">DPMN_068800</name>
</gene>
<reference evidence="1" key="1">
    <citation type="journal article" date="2019" name="bioRxiv">
        <title>The Genome of the Zebra Mussel, Dreissena polymorpha: A Resource for Invasive Species Research.</title>
        <authorList>
            <person name="McCartney M.A."/>
            <person name="Auch B."/>
            <person name="Kono T."/>
            <person name="Mallez S."/>
            <person name="Zhang Y."/>
            <person name="Obille A."/>
            <person name="Becker A."/>
            <person name="Abrahante J.E."/>
            <person name="Garbe J."/>
            <person name="Badalamenti J.P."/>
            <person name="Herman A."/>
            <person name="Mangelson H."/>
            <person name="Liachko I."/>
            <person name="Sullivan S."/>
            <person name="Sone E.D."/>
            <person name="Koren S."/>
            <person name="Silverstein K.A.T."/>
            <person name="Beckman K.B."/>
            <person name="Gohl D.M."/>
        </authorList>
    </citation>
    <scope>NUCLEOTIDE SEQUENCE</scope>
    <source>
        <strain evidence="1">Duluth1</strain>
        <tissue evidence="1">Whole animal</tissue>
    </source>
</reference>
<evidence type="ECO:0000313" key="1">
    <source>
        <dbReference type="EMBL" id="KAH3709338.1"/>
    </source>
</evidence>
<sequence length="105" mass="11875">MKKSEPYQKKISTCHLCKQCWYDAKCSKHCPECGGYAMDRPCVVCGGQCHQTWRRNIAKTHSFHKAHWDGKCDLPLDVQQALMQASDSDISEQSISHGLQCLSTT</sequence>
<organism evidence="1 2">
    <name type="scientific">Dreissena polymorpha</name>
    <name type="common">Zebra mussel</name>
    <name type="synonym">Mytilus polymorpha</name>
    <dbReference type="NCBI Taxonomy" id="45954"/>
    <lineage>
        <taxon>Eukaryota</taxon>
        <taxon>Metazoa</taxon>
        <taxon>Spiralia</taxon>
        <taxon>Lophotrochozoa</taxon>
        <taxon>Mollusca</taxon>
        <taxon>Bivalvia</taxon>
        <taxon>Autobranchia</taxon>
        <taxon>Heteroconchia</taxon>
        <taxon>Euheterodonta</taxon>
        <taxon>Imparidentia</taxon>
        <taxon>Neoheterodontei</taxon>
        <taxon>Myida</taxon>
        <taxon>Dreissenoidea</taxon>
        <taxon>Dreissenidae</taxon>
        <taxon>Dreissena</taxon>
    </lineage>
</organism>
<dbReference type="AlphaFoldDB" id="A0A9D4BWV5"/>
<proteinExistence type="predicted"/>
<evidence type="ECO:0000313" key="2">
    <source>
        <dbReference type="Proteomes" id="UP000828390"/>
    </source>
</evidence>
<dbReference type="EMBL" id="JAIWYP010000014">
    <property type="protein sequence ID" value="KAH3709338.1"/>
    <property type="molecule type" value="Genomic_DNA"/>
</dbReference>
<name>A0A9D4BWV5_DREPO</name>